<dbReference type="InterPro" id="IPR009097">
    <property type="entry name" value="Cyclic_Pdiesterase"/>
</dbReference>
<evidence type="ECO:0000313" key="2">
    <source>
        <dbReference type="Proteomes" id="UP000000628"/>
    </source>
</evidence>
<reference evidence="1 2" key="1">
    <citation type="journal article" date="2009" name="Stand. Genomic Sci.">
        <title>Complete genome sequence of Jonesia denitrificans type strain (Prevot 55134).</title>
        <authorList>
            <person name="Pukall R."/>
            <person name="Gehrich-Schroter G."/>
            <person name="Lapidus A."/>
            <person name="Nolan M."/>
            <person name="Glavina Del Rio T."/>
            <person name="Lucas S."/>
            <person name="Chen F."/>
            <person name="Tice H."/>
            <person name="Pitluck S."/>
            <person name="Cheng J.F."/>
            <person name="Copeland A."/>
            <person name="Saunders E."/>
            <person name="Brettin T."/>
            <person name="Detter J.C."/>
            <person name="Bruce D."/>
            <person name="Goodwin L."/>
            <person name="Pati A."/>
            <person name="Ivanova N."/>
            <person name="Mavromatis K."/>
            <person name="Ovchinnikova G."/>
            <person name="Chen A."/>
            <person name="Palaniappan K."/>
            <person name="Land M."/>
            <person name="Hauser L."/>
            <person name="Chang Y.J."/>
            <person name="Jeffries C.D."/>
            <person name="Chain P."/>
            <person name="Goker M."/>
            <person name="Bristow J."/>
            <person name="Eisen J.A."/>
            <person name="Markowitz V."/>
            <person name="Hugenholtz P."/>
            <person name="Kyrpides N.C."/>
            <person name="Klenk H.P."/>
            <person name="Han C."/>
        </authorList>
    </citation>
    <scope>NUCLEOTIDE SEQUENCE [LARGE SCALE GENOMIC DNA]</scope>
    <source>
        <strain evidence="2">ATCC 14870 / DSM 20603 / BCRC 15368 / CIP 55.134 / JCM 11481 / NBRC 15587 / NCTC 10816 / Prevot 55134</strain>
    </source>
</reference>
<dbReference type="AlphaFoldDB" id="C7R2A7"/>
<dbReference type="KEGG" id="jde:Jden_0816"/>
<dbReference type="HOGENOM" id="CLU_104553_0_0_11"/>
<name>C7R2A7_JONDD</name>
<dbReference type="InterPro" id="IPR050580">
    <property type="entry name" value="2H_phosphoesterase_YjcG-like"/>
</dbReference>
<protein>
    <submittedName>
        <fullName evidence="1">Phosphoesterase HXTX</fullName>
    </submittedName>
</protein>
<dbReference type="PANTHER" id="PTHR40037:SF1">
    <property type="entry name" value="PHOSPHOESTERASE SAOUHSC_00951-RELATED"/>
    <property type="match status" value="1"/>
</dbReference>
<dbReference type="Pfam" id="PF13563">
    <property type="entry name" value="2_5_RNA_ligase2"/>
    <property type="match status" value="1"/>
</dbReference>
<proteinExistence type="predicted"/>
<dbReference type="STRING" id="471856.Jden_0816"/>
<dbReference type="PANTHER" id="PTHR40037">
    <property type="entry name" value="PHOSPHOESTERASE YJCG-RELATED"/>
    <property type="match status" value="1"/>
</dbReference>
<dbReference type="Gene3D" id="3.90.1140.10">
    <property type="entry name" value="Cyclic phosphodiesterase"/>
    <property type="match status" value="1"/>
</dbReference>
<dbReference type="RefSeq" id="WP_015771106.1">
    <property type="nucleotide sequence ID" value="NC_013174.1"/>
</dbReference>
<accession>C7R2A7</accession>
<keyword evidence="2" id="KW-1185">Reference proteome</keyword>
<dbReference type="Proteomes" id="UP000000628">
    <property type="component" value="Chromosome"/>
</dbReference>
<sequence>MSHQGREGGLQRIGVSIAVPPPFDEELSAARRASGDPLADAIPPHITLLGPTTIATDSMDVICDHITRACHAIDPFDVHLRGSATFRPVSPVVFIQVVQGIAECERLEQAIRCGPLAQELRFNYHPHVTIAHEVHDDALDSAFHTMAYYEARFTVSKIHLFEHGDDDVWRPVQEFVLGT</sequence>
<dbReference type="eggNOG" id="COG1514">
    <property type="taxonomic scope" value="Bacteria"/>
</dbReference>
<dbReference type="OrthoDB" id="358773at2"/>
<gene>
    <name evidence="1" type="ordered locus">Jden_0816</name>
</gene>
<dbReference type="SUPFAM" id="SSF55144">
    <property type="entry name" value="LigT-like"/>
    <property type="match status" value="1"/>
</dbReference>
<organism evidence="1 2">
    <name type="scientific">Jonesia denitrificans (strain ATCC 14870 / DSM 20603 / BCRC 15368 / CIP 55.134 / JCM 11481 / NBRC 15587 / NCTC 10816 / Prevot 55134)</name>
    <name type="common">Listeria denitrificans</name>
    <dbReference type="NCBI Taxonomy" id="471856"/>
    <lineage>
        <taxon>Bacteria</taxon>
        <taxon>Bacillati</taxon>
        <taxon>Actinomycetota</taxon>
        <taxon>Actinomycetes</taxon>
        <taxon>Micrococcales</taxon>
        <taxon>Jonesiaceae</taxon>
        <taxon>Jonesia</taxon>
    </lineage>
</organism>
<evidence type="ECO:0000313" key="1">
    <source>
        <dbReference type="EMBL" id="ACV08478.1"/>
    </source>
</evidence>
<dbReference type="EMBL" id="CP001706">
    <property type="protein sequence ID" value="ACV08478.1"/>
    <property type="molecule type" value="Genomic_DNA"/>
</dbReference>